<keyword evidence="4" id="KW-1185">Reference proteome</keyword>
<feature type="transmembrane region" description="Helical" evidence="1">
    <location>
        <begin position="182"/>
        <end position="203"/>
    </location>
</feature>
<feature type="transmembrane region" description="Helical" evidence="1">
    <location>
        <begin position="155"/>
        <end position="175"/>
    </location>
</feature>
<keyword evidence="1" id="KW-0812">Transmembrane</keyword>
<name>A0ABU8IW70_9BURK</name>
<feature type="transmembrane region" description="Helical" evidence="1">
    <location>
        <begin position="305"/>
        <end position="324"/>
    </location>
</feature>
<dbReference type="EMBL" id="JACFYJ010000039">
    <property type="protein sequence ID" value="MEI5999790.1"/>
    <property type="molecule type" value="Genomic_DNA"/>
</dbReference>
<evidence type="ECO:0000256" key="1">
    <source>
        <dbReference type="SAM" id="Phobius"/>
    </source>
</evidence>
<proteinExistence type="predicted"/>
<keyword evidence="1" id="KW-0472">Membrane</keyword>
<dbReference type="Proteomes" id="UP001386437">
    <property type="component" value="Unassembled WGS sequence"/>
</dbReference>
<dbReference type="RefSeq" id="WP_336599790.1">
    <property type="nucleotide sequence ID" value="NZ_JACFYJ010000039.1"/>
</dbReference>
<feature type="domain" description="Acyltransferase 3" evidence="2">
    <location>
        <begin position="8"/>
        <end position="335"/>
    </location>
</feature>
<evidence type="ECO:0000313" key="3">
    <source>
        <dbReference type="EMBL" id="MEI5999790.1"/>
    </source>
</evidence>
<sequence length="416" mass="46339">MKEKFSVLDLLRFALALYLTLFHSIHQYPQSRDVPLIDLAGMGGFVTSTFFILSGFILAHVYFGESVSMRGGFRQFFVKRLSNLYVIHFVGLLFFFAVALVSTHAVTSFALMSLDDRPEVTVVLTPAVTTLNVVLNALLLQVWNPLYGSINPSSWSLAVLLFFYLSFPFAAPRLLAARSKPLILSLLWGAYLMPPILAGVFHWYEPVAVGTILRNPVLRLPEFFAGILLYGMFRDGMLAPIASASSRRVVVLLFVGGCFAWGAWLLAHGAGYWRYLVHNGAMMPAEIALIAVCAQVKVPEQCERFASRLGNSALSIFVIHAPIFMVTMKATKLLSMGISPFRCAAHFASSCRCGMLFVASCFRTGTRKRNRTQLVREAKRNALARSSPRWPHARKTIFRRVWPATAASVQFPLFVP</sequence>
<protein>
    <submittedName>
        <fullName evidence="3">Acyltransferase</fullName>
    </submittedName>
</protein>
<keyword evidence="3" id="KW-0012">Acyltransferase</keyword>
<feature type="transmembrane region" description="Helical" evidence="1">
    <location>
        <begin position="123"/>
        <end position="143"/>
    </location>
</feature>
<comment type="caution">
    <text evidence="3">The sequence shown here is derived from an EMBL/GenBank/DDBJ whole genome shotgun (WGS) entry which is preliminary data.</text>
</comment>
<feature type="transmembrane region" description="Helical" evidence="1">
    <location>
        <begin position="37"/>
        <end position="63"/>
    </location>
</feature>
<feature type="transmembrane region" description="Helical" evidence="1">
    <location>
        <begin position="6"/>
        <end position="25"/>
    </location>
</feature>
<dbReference type="GO" id="GO:0016746">
    <property type="term" value="F:acyltransferase activity"/>
    <property type="evidence" value="ECO:0007669"/>
    <property type="project" value="UniProtKB-KW"/>
</dbReference>
<feature type="transmembrane region" description="Helical" evidence="1">
    <location>
        <begin position="223"/>
        <end position="242"/>
    </location>
</feature>
<keyword evidence="1" id="KW-1133">Transmembrane helix</keyword>
<accession>A0ABU8IW70</accession>
<gene>
    <name evidence="3" type="ORF">H3V53_22055</name>
</gene>
<keyword evidence="3" id="KW-0808">Transferase</keyword>
<evidence type="ECO:0000313" key="4">
    <source>
        <dbReference type="Proteomes" id="UP001386437"/>
    </source>
</evidence>
<evidence type="ECO:0000259" key="2">
    <source>
        <dbReference type="Pfam" id="PF01757"/>
    </source>
</evidence>
<organism evidence="3 4">
    <name type="scientific">Paraburkholderia bengalensis</name>
    <dbReference type="NCBI Taxonomy" id="2747562"/>
    <lineage>
        <taxon>Bacteria</taxon>
        <taxon>Pseudomonadati</taxon>
        <taxon>Pseudomonadota</taxon>
        <taxon>Betaproteobacteria</taxon>
        <taxon>Burkholderiales</taxon>
        <taxon>Burkholderiaceae</taxon>
        <taxon>Paraburkholderia</taxon>
    </lineage>
</organism>
<reference evidence="3 4" key="1">
    <citation type="journal article" date="2022" name="Arch. Microbiol.">
        <title>Paraburkholderia bengalensis sp. nov. isolated from roots of Oryza sativa, IR64.</title>
        <authorList>
            <person name="Nag P."/>
            <person name="Mondal N."/>
            <person name="Sarkar J."/>
            <person name="Das S."/>
        </authorList>
    </citation>
    <scope>NUCLEOTIDE SEQUENCE [LARGE SCALE GENOMIC DNA]</scope>
    <source>
        <strain evidence="3 4">IR64_4_BI</strain>
    </source>
</reference>
<feature type="transmembrane region" description="Helical" evidence="1">
    <location>
        <begin position="249"/>
        <end position="267"/>
    </location>
</feature>
<dbReference type="InterPro" id="IPR002656">
    <property type="entry name" value="Acyl_transf_3_dom"/>
</dbReference>
<feature type="transmembrane region" description="Helical" evidence="1">
    <location>
        <begin position="344"/>
        <end position="362"/>
    </location>
</feature>
<feature type="transmembrane region" description="Helical" evidence="1">
    <location>
        <begin position="83"/>
        <end position="111"/>
    </location>
</feature>
<dbReference type="Pfam" id="PF01757">
    <property type="entry name" value="Acyl_transf_3"/>
    <property type="match status" value="1"/>
</dbReference>